<proteinExistence type="predicted"/>
<dbReference type="RefSeq" id="WP_227320737.1">
    <property type="nucleotide sequence ID" value="NZ_JAESVB010000002.1"/>
</dbReference>
<gene>
    <name evidence="1" type="ORF">ASILVAE211_07895</name>
</gene>
<organism evidence="1 2">
    <name type="scientific">Acidisoma silvae</name>
    <dbReference type="NCBI Taxonomy" id="2802396"/>
    <lineage>
        <taxon>Bacteria</taxon>
        <taxon>Pseudomonadati</taxon>
        <taxon>Pseudomonadota</taxon>
        <taxon>Alphaproteobacteria</taxon>
        <taxon>Acetobacterales</taxon>
        <taxon>Acidocellaceae</taxon>
        <taxon>Acidisoma</taxon>
    </lineage>
</organism>
<evidence type="ECO:0000313" key="2">
    <source>
        <dbReference type="Proteomes" id="UP000708298"/>
    </source>
</evidence>
<name>A0A964DYJ7_9PROT</name>
<reference evidence="1" key="1">
    <citation type="journal article" date="2021" name="Microorganisms">
        <title>Acidisoma silvae sp. nov. and Acidisomacellulosilytica sp. nov., Two Acidophilic Bacteria Isolated from Decaying Wood, Hydrolyzing Cellulose and Producing Poly-3-hydroxybutyrate.</title>
        <authorList>
            <person name="Mieszkin S."/>
            <person name="Pouder E."/>
            <person name="Uroz S."/>
            <person name="Simon-Colin C."/>
            <person name="Alain K."/>
        </authorList>
    </citation>
    <scope>NUCLEOTIDE SEQUENCE</scope>
    <source>
        <strain evidence="1">HW T2.11</strain>
    </source>
</reference>
<keyword evidence="2" id="KW-1185">Reference proteome</keyword>
<protein>
    <submittedName>
        <fullName evidence="1">Uncharacterized protein</fullName>
    </submittedName>
</protein>
<sequence length="80" mass="9105">MAKPDPGDFDEEDIESYLALARVQGEMAGNDEWIIALEDMTRVAWRLMTEDQKESFRAEPEIIALTDSFGDFADDQNADF</sequence>
<comment type="caution">
    <text evidence="1">The sequence shown here is derived from an EMBL/GenBank/DDBJ whole genome shotgun (WGS) entry which is preliminary data.</text>
</comment>
<reference evidence="1" key="2">
    <citation type="submission" date="2021-01" db="EMBL/GenBank/DDBJ databases">
        <authorList>
            <person name="Mieszkin S."/>
            <person name="Pouder E."/>
            <person name="Alain K."/>
        </authorList>
    </citation>
    <scope>NUCLEOTIDE SEQUENCE</scope>
    <source>
        <strain evidence="1">HW T2.11</strain>
    </source>
</reference>
<dbReference type="EMBL" id="JAESVB010000002">
    <property type="protein sequence ID" value="MCB8875099.1"/>
    <property type="molecule type" value="Genomic_DNA"/>
</dbReference>
<accession>A0A964DYJ7</accession>
<dbReference type="Proteomes" id="UP000708298">
    <property type="component" value="Unassembled WGS sequence"/>
</dbReference>
<evidence type="ECO:0000313" key="1">
    <source>
        <dbReference type="EMBL" id="MCB8875099.1"/>
    </source>
</evidence>
<dbReference type="AlphaFoldDB" id="A0A964DYJ7"/>